<feature type="region of interest" description="Disordered" evidence="1">
    <location>
        <begin position="22"/>
        <end position="99"/>
    </location>
</feature>
<feature type="compositionally biased region" description="Low complexity" evidence="1">
    <location>
        <begin position="80"/>
        <end position="89"/>
    </location>
</feature>
<sequence>MAGTGFVAGSAMNASSHIKEVGNFFRRSKPNPEPAEEPDLPTEQLTEQSVPTPDQLPPTSSEPNLPKQDIPTDKPIQEKTPTPEAIPTQPTTPPPPEMEFQELKEQWVSPRKQRKMERLERELSAYDDGGAMYQAQGSNAFTRSFRQTLTRDDKIKANIERKNRLTQELNRLRGEQNGHY</sequence>
<dbReference type="RefSeq" id="WP_006531356.1">
    <property type="nucleotide sequence ID" value="NZ_CABKNK020000009.1"/>
</dbReference>
<dbReference type="Proteomes" id="UP000255352">
    <property type="component" value="Unassembled WGS sequence"/>
</dbReference>
<dbReference type="GeneID" id="69902555"/>
<gene>
    <name evidence="2" type="ORF">NCTC13760_00284</name>
</gene>
<reference evidence="2 3" key="1">
    <citation type="submission" date="2018-06" db="EMBL/GenBank/DDBJ databases">
        <authorList>
            <consortium name="Pathogen Informatics"/>
            <person name="Doyle S."/>
        </authorList>
    </citation>
    <scope>NUCLEOTIDE SEQUENCE [LARGE SCALE GENOMIC DNA]</scope>
    <source>
        <strain evidence="2 3">NCTC13760</strain>
    </source>
</reference>
<evidence type="ECO:0000313" key="2">
    <source>
        <dbReference type="EMBL" id="SUN67637.1"/>
    </source>
</evidence>
<evidence type="ECO:0000313" key="3">
    <source>
        <dbReference type="Proteomes" id="UP000255352"/>
    </source>
</evidence>
<proteinExistence type="predicted"/>
<evidence type="ECO:0000256" key="1">
    <source>
        <dbReference type="SAM" id="MobiDB-lite"/>
    </source>
</evidence>
<dbReference type="AlphaFoldDB" id="A0A380KLP6"/>
<name>A0A380KLP6_9STRE</name>
<organism evidence="2 3">
    <name type="scientific">Streptococcus infantarius</name>
    <dbReference type="NCBI Taxonomy" id="102684"/>
    <lineage>
        <taxon>Bacteria</taxon>
        <taxon>Bacillati</taxon>
        <taxon>Bacillota</taxon>
        <taxon>Bacilli</taxon>
        <taxon>Lactobacillales</taxon>
        <taxon>Streptococcaceae</taxon>
        <taxon>Streptococcus</taxon>
    </lineage>
</organism>
<feature type="compositionally biased region" description="Polar residues" evidence="1">
    <location>
        <begin position="43"/>
        <end position="63"/>
    </location>
</feature>
<protein>
    <submittedName>
        <fullName evidence="2">Conjugal transfer protein</fullName>
    </submittedName>
</protein>
<accession>A0A380KLP6</accession>
<dbReference type="EMBL" id="UHFP01000001">
    <property type="protein sequence ID" value="SUN67637.1"/>
    <property type="molecule type" value="Genomic_DNA"/>
</dbReference>